<dbReference type="AlphaFoldDB" id="A0A6A5Z5B9"/>
<keyword evidence="3" id="KW-0378">Hydrolase</keyword>
<feature type="transmembrane region" description="Helical" evidence="1">
    <location>
        <begin position="6"/>
        <end position="31"/>
    </location>
</feature>
<gene>
    <name evidence="3" type="ORF">BDV96DRAFT_661505</name>
</gene>
<dbReference type="OrthoDB" id="446723at2759"/>
<dbReference type="Gene3D" id="3.40.50.1820">
    <property type="entry name" value="alpha/beta hydrolase"/>
    <property type="match status" value="1"/>
</dbReference>
<keyword evidence="1" id="KW-1133">Transmembrane helix</keyword>
<evidence type="ECO:0000313" key="3">
    <source>
        <dbReference type="EMBL" id="KAF2114224.1"/>
    </source>
</evidence>
<keyword evidence="4" id="KW-1185">Reference proteome</keyword>
<dbReference type="PANTHER" id="PTHR12277">
    <property type="entry name" value="ALPHA/BETA HYDROLASE DOMAIN-CONTAINING PROTEIN"/>
    <property type="match status" value="1"/>
</dbReference>
<name>A0A6A5Z5B9_9PLEO</name>
<dbReference type="Proteomes" id="UP000799770">
    <property type="component" value="Unassembled WGS sequence"/>
</dbReference>
<evidence type="ECO:0000256" key="1">
    <source>
        <dbReference type="SAM" id="Phobius"/>
    </source>
</evidence>
<dbReference type="PANTHER" id="PTHR12277:SF81">
    <property type="entry name" value="PROTEIN ABHD13"/>
    <property type="match status" value="1"/>
</dbReference>
<evidence type="ECO:0000313" key="4">
    <source>
        <dbReference type="Proteomes" id="UP000799770"/>
    </source>
</evidence>
<keyword evidence="1" id="KW-0812">Transmembrane</keyword>
<organism evidence="3 4">
    <name type="scientific">Lophiotrema nucula</name>
    <dbReference type="NCBI Taxonomy" id="690887"/>
    <lineage>
        <taxon>Eukaryota</taxon>
        <taxon>Fungi</taxon>
        <taxon>Dikarya</taxon>
        <taxon>Ascomycota</taxon>
        <taxon>Pezizomycotina</taxon>
        <taxon>Dothideomycetes</taxon>
        <taxon>Pleosporomycetidae</taxon>
        <taxon>Pleosporales</taxon>
        <taxon>Lophiotremataceae</taxon>
        <taxon>Lophiotrema</taxon>
    </lineage>
</organism>
<feature type="domain" description="AB hydrolase-1" evidence="2">
    <location>
        <begin position="125"/>
        <end position="324"/>
    </location>
</feature>
<proteinExistence type="predicted"/>
<dbReference type="InterPro" id="IPR029058">
    <property type="entry name" value="AB_hydrolase_fold"/>
</dbReference>
<dbReference type="InterPro" id="IPR000073">
    <property type="entry name" value="AB_hydrolase_1"/>
</dbReference>
<dbReference type="EMBL" id="ML977326">
    <property type="protein sequence ID" value="KAF2114224.1"/>
    <property type="molecule type" value="Genomic_DNA"/>
</dbReference>
<keyword evidence="1" id="KW-0472">Membrane</keyword>
<evidence type="ECO:0000259" key="2">
    <source>
        <dbReference type="Pfam" id="PF12697"/>
    </source>
</evidence>
<reference evidence="3" key="1">
    <citation type="journal article" date="2020" name="Stud. Mycol.">
        <title>101 Dothideomycetes genomes: a test case for predicting lifestyles and emergence of pathogens.</title>
        <authorList>
            <person name="Haridas S."/>
            <person name="Albert R."/>
            <person name="Binder M."/>
            <person name="Bloem J."/>
            <person name="Labutti K."/>
            <person name="Salamov A."/>
            <person name="Andreopoulos B."/>
            <person name="Baker S."/>
            <person name="Barry K."/>
            <person name="Bills G."/>
            <person name="Bluhm B."/>
            <person name="Cannon C."/>
            <person name="Castanera R."/>
            <person name="Culley D."/>
            <person name="Daum C."/>
            <person name="Ezra D."/>
            <person name="Gonzalez J."/>
            <person name="Henrissat B."/>
            <person name="Kuo A."/>
            <person name="Liang C."/>
            <person name="Lipzen A."/>
            <person name="Lutzoni F."/>
            <person name="Magnuson J."/>
            <person name="Mondo S."/>
            <person name="Nolan M."/>
            <person name="Ohm R."/>
            <person name="Pangilinan J."/>
            <person name="Park H.-J."/>
            <person name="Ramirez L."/>
            <person name="Alfaro M."/>
            <person name="Sun H."/>
            <person name="Tritt A."/>
            <person name="Yoshinaga Y."/>
            <person name="Zwiers L.-H."/>
            <person name="Turgeon B."/>
            <person name="Goodwin S."/>
            <person name="Spatafora J."/>
            <person name="Crous P."/>
            <person name="Grigoriev I."/>
        </authorList>
    </citation>
    <scope>NUCLEOTIDE SEQUENCE</scope>
    <source>
        <strain evidence="3">CBS 627.86</strain>
    </source>
</reference>
<sequence>MVNISAIVLPLLSILGAIVGAYILFLALLTIPPIQRHIIYLHRIKLPFLKDLNIPEQWRFLRGQVTPFNLETSDGETLHTWHILPLDVYRQHHDDLRAEPTGLRVKIDDTFSFKSLREDPEARLVLYFHGAAGTMAMVHRPESYHTIFSLSPRTHILAFDYRGFGRSTGMPSEAGLLHDALALVEFAMTDLVVPPERIVLFGQSLGTAVVVKLSCELAIRKKPVLFKGMVLMSPFTDIASLTKTFRLGGVVPLLSPIASFPWLVTFFNGFLVDKWDSGGQLAKFVGKCGGIEMEGREEKFNVMIIHAEDDPRIPWTQSKELLRRAVFGRRTDDESVNENEFEAELKKRKVELVAGGWDVEWKGISGVIKAHILKFGLHGPFMRHPVLSLAIAKAFEGTFEKDI</sequence>
<protein>
    <submittedName>
        <fullName evidence="3">Abhydrolase domain-containing protein 12</fullName>
    </submittedName>
</protein>
<dbReference type="SUPFAM" id="SSF53474">
    <property type="entry name" value="alpha/beta-Hydrolases"/>
    <property type="match status" value="1"/>
</dbReference>
<accession>A0A6A5Z5B9</accession>
<dbReference type="GO" id="GO:0016787">
    <property type="term" value="F:hydrolase activity"/>
    <property type="evidence" value="ECO:0007669"/>
    <property type="project" value="UniProtKB-KW"/>
</dbReference>
<dbReference type="Pfam" id="PF12697">
    <property type="entry name" value="Abhydrolase_6"/>
    <property type="match status" value="1"/>
</dbReference>